<dbReference type="Gene3D" id="3.40.630.10">
    <property type="entry name" value="Zn peptidases"/>
    <property type="match status" value="1"/>
</dbReference>
<dbReference type="Pfam" id="PF07687">
    <property type="entry name" value="M20_dimer"/>
    <property type="match status" value="1"/>
</dbReference>
<reference evidence="4 5" key="1">
    <citation type="submission" date="2014-01" db="EMBL/GenBank/DDBJ databases">
        <title>Comparative genomics of Fusobacterium necrophorum wild isolates.</title>
        <authorList>
            <person name="Kittichotirat W."/>
            <person name="Bumgarner R.E."/>
            <person name="Lawrence P."/>
        </authorList>
    </citation>
    <scope>NUCLEOTIDE SEQUENCE [LARGE SCALE GENOMIC DNA]</scope>
    <source>
        <strain evidence="4 5">BL</strain>
    </source>
</reference>
<dbReference type="InterPro" id="IPR002933">
    <property type="entry name" value="Peptidase_M20"/>
</dbReference>
<sequence length="393" mass="43283">MIELSILKNEIQNLNDTLIKIRHHLHENPELSMQEFQTTNFIVDTLKSFGINDVKTISNTGVVALINSSKKKCIALRADIDALPICEASISTFSSKNKGISHMCGHDIHTTCLLGAAYILNKYKTKLDVSIKLIFQPGEEIGKGAKFMIEHKVLENPTPRAIIALHCWPGTKAGTIFHRSGQICASSDTFHITIKGKQGHAAHPYKAIDPIIIAGNLICGIQNLISREISPLESAVITLSSINSNSASNVIPEIVKISGSIRTLSSNIREFIHRRLFEVTEGISKTFRGEAEIKIIKGTPVLINDEKISNLIETVCQNVLGKENVIFNPFPSMGSEDFSYYLEKIPGAMYRLGCGFSNKENFSLHSNNFFPNEGCISTGVLTLVTIANNCFQI</sequence>
<dbReference type="EMBL" id="JAAC01000068">
    <property type="protein sequence ID" value="KDE63603.1"/>
    <property type="molecule type" value="Genomic_DNA"/>
</dbReference>
<evidence type="ECO:0000259" key="3">
    <source>
        <dbReference type="Pfam" id="PF07687"/>
    </source>
</evidence>
<dbReference type="CDD" id="cd03886">
    <property type="entry name" value="M20_Acy1"/>
    <property type="match status" value="1"/>
</dbReference>
<dbReference type="GO" id="GO:0050118">
    <property type="term" value="F:N-acetyldiaminopimelate deacetylase activity"/>
    <property type="evidence" value="ECO:0007669"/>
    <property type="project" value="UniProtKB-ARBA"/>
</dbReference>
<keyword evidence="2" id="KW-0479">Metal-binding</keyword>
<dbReference type="FunFam" id="3.30.70.360:FF:000001">
    <property type="entry name" value="N-acetyldiaminopimelate deacetylase"/>
    <property type="match status" value="1"/>
</dbReference>
<dbReference type="Gene3D" id="3.30.70.360">
    <property type="match status" value="1"/>
</dbReference>
<dbReference type="InterPro" id="IPR017439">
    <property type="entry name" value="Amidohydrolase"/>
</dbReference>
<protein>
    <submittedName>
        <fullName evidence="4">Amidohydrolase</fullName>
    </submittedName>
</protein>
<accession>A0AB73BWR9</accession>
<evidence type="ECO:0000313" key="4">
    <source>
        <dbReference type="EMBL" id="KDE63603.1"/>
    </source>
</evidence>
<dbReference type="SUPFAM" id="SSF53187">
    <property type="entry name" value="Zn-dependent exopeptidases"/>
    <property type="match status" value="1"/>
</dbReference>
<evidence type="ECO:0000313" key="5">
    <source>
        <dbReference type="Proteomes" id="UP000027473"/>
    </source>
</evidence>
<dbReference type="PANTHER" id="PTHR11014">
    <property type="entry name" value="PEPTIDASE M20 FAMILY MEMBER"/>
    <property type="match status" value="1"/>
</dbReference>
<dbReference type="PIRSF" id="PIRSF005962">
    <property type="entry name" value="Pept_M20D_amidohydro"/>
    <property type="match status" value="1"/>
</dbReference>
<dbReference type="PANTHER" id="PTHR11014:SF63">
    <property type="entry name" value="METALLOPEPTIDASE, PUTATIVE (AFU_ORTHOLOGUE AFUA_6G09600)-RELATED"/>
    <property type="match status" value="1"/>
</dbReference>
<dbReference type="NCBIfam" id="TIGR01891">
    <property type="entry name" value="amidohydrolases"/>
    <property type="match status" value="1"/>
</dbReference>
<evidence type="ECO:0000256" key="2">
    <source>
        <dbReference type="PIRSR" id="PIRSR005962-1"/>
    </source>
</evidence>
<dbReference type="InterPro" id="IPR036264">
    <property type="entry name" value="Bact_exopeptidase_dim_dom"/>
</dbReference>
<proteinExistence type="predicted"/>
<name>A0AB73BWR9_9FUSO</name>
<feature type="binding site" evidence="2">
    <location>
        <position position="106"/>
    </location>
    <ligand>
        <name>Mn(2+)</name>
        <dbReference type="ChEBI" id="CHEBI:29035"/>
        <label>2</label>
    </ligand>
</feature>
<dbReference type="GO" id="GO:0019877">
    <property type="term" value="P:diaminopimelate biosynthetic process"/>
    <property type="evidence" value="ECO:0007669"/>
    <property type="project" value="UniProtKB-ARBA"/>
</dbReference>
<feature type="binding site" evidence="2">
    <location>
        <position position="365"/>
    </location>
    <ligand>
        <name>Mn(2+)</name>
        <dbReference type="ChEBI" id="CHEBI:29035"/>
        <label>2</label>
    </ligand>
</feature>
<dbReference type="AlphaFoldDB" id="A0AB73BWR9"/>
<keyword evidence="2" id="KW-0464">Manganese</keyword>
<keyword evidence="1" id="KW-0378">Hydrolase</keyword>
<dbReference type="GO" id="GO:0046872">
    <property type="term" value="F:metal ion binding"/>
    <property type="evidence" value="ECO:0007669"/>
    <property type="project" value="UniProtKB-KW"/>
</dbReference>
<evidence type="ECO:0000256" key="1">
    <source>
        <dbReference type="ARBA" id="ARBA00022801"/>
    </source>
</evidence>
<dbReference type="SUPFAM" id="SSF55031">
    <property type="entry name" value="Bacterial exopeptidase dimerisation domain"/>
    <property type="match status" value="1"/>
</dbReference>
<feature type="binding site" evidence="2">
    <location>
        <position position="166"/>
    </location>
    <ligand>
        <name>Mn(2+)</name>
        <dbReference type="ChEBI" id="CHEBI:29035"/>
        <label>2</label>
    </ligand>
</feature>
<gene>
    <name evidence="4" type="ORF">FUSO3_04915</name>
</gene>
<dbReference type="RefSeq" id="WP_035904619.1">
    <property type="nucleotide sequence ID" value="NZ_JAAC01000068.1"/>
</dbReference>
<dbReference type="InterPro" id="IPR011650">
    <property type="entry name" value="Peptidase_M20_dimer"/>
</dbReference>
<dbReference type="Pfam" id="PF01546">
    <property type="entry name" value="Peptidase_M20"/>
    <property type="match status" value="1"/>
</dbReference>
<feature type="binding site" evidence="2">
    <location>
        <position position="140"/>
    </location>
    <ligand>
        <name>Mn(2+)</name>
        <dbReference type="ChEBI" id="CHEBI:29035"/>
        <label>2</label>
    </ligand>
</feature>
<organism evidence="4 5">
    <name type="scientific">Fusobacterium necrophorum BL</name>
    <dbReference type="NCBI Taxonomy" id="1441732"/>
    <lineage>
        <taxon>Bacteria</taxon>
        <taxon>Fusobacteriati</taxon>
        <taxon>Fusobacteriota</taxon>
        <taxon>Fusobacteriia</taxon>
        <taxon>Fusobacteriales</taxon>
        <taxon>Fusobacteriaceae</taxon>
        <taxon>Fusobacterium</taxon>
    </lineage>
</organism>
<comment type="caution">
    <text evidence="4">The sequence shown here is derived from an EMBL/GenBank/DDBJ whole genome shotgun (WGS) entry which is preliminary data.</text>
</comment>
<dbReference type="Proteomes" id="UP000027473">
    <property type="component" value="Unassembled WGS sequence"/>
</dbReference>
<comment type="cofactor">
    <cofactor evidence="2">
        <name>Mn(2+)</name>
        <dbReference type="ChEBI" id="CHEBI:29035"/>
    </cofactor>
    <text evidence="2">The Mn(2+) ion enhances activity.</text>
</comment>
<feature type="binding site" evidence="2">
    <location>
        <position position="104"/>
    </location>
    <ligand>
        <name>Mn(2+)</name>
        <dbReference type="ChEBI" id="CHEBI:29035"/>
        <label>2</label>
    </ligand>
</feature>
<feature type="domain" description="Peptidase M20 dimerisation" evidence="3">
    <location>
        <begin position="189"/>
        <end position="276"/>
    </location>
</feature>